<comment type="caution">
    <text evidence="1">The sequence shown here is derived from an EMBL/GenBank/DDBJ whole genome shotgun (WGS) entry which is preliminary data.</text>
</comment>
<organism evidence="1 2">
    <name type="scientific">Arenibacter certesii</name>
    <dbReference type="NCBI Taxonomy" id="228955"/>
    <lineage>
        <taxon>Bacteria</taxon>
        <taxon>Pseudomonadati</taxon>
        <taxon>Bacteroidota</taxon>
        <taxon>Flavobacteriia</taxon>
        <taxon>Flavobacteriales</taxon>
        <taxon>Flavobacteriaceae</taxon>
        <taxon>Arenibacter</taxon>
    </lineage>
</organism>
<gene>
    <name evidence="1" type="primary">arsC</name>
    <name evidence="1" type="ORF">GCM10007383_00110</name>
</gene>
<name>A0A918MH51_9FLAO</name>
<dbReference type="RefSeq" id="WP_026815023.1">
    <property type="nucleotide sequence ID" value="NZ_BMWP01000001.1"/>
</dbReference>
<evidence type="ECO:0000313" key="1">
    <source>
        <dbReference type="EMBL" id="GGW21685.1"/>
    </source>
</evidence>
<accession>A0A918MH51</accession>
<evidence type="ECO:0000313" key="2">
    <source>
        <dbReference type="Proteomes" id="UP000634668"/>
    </source>
</evidence>
<sequence>MLFNTIRVFVENLDLNSIAEERKLSLQPLIDHLQSCINNKDAIRLNFICTHNSRRSHLAQVWGQVMAYQYNLNNFNSYSGGTEATAIFPMVIKTLENIGFDIKLLASGTNPIYAIKFAPNQPAVIGFSKTFDHEFNPKSQFLAVMTCTEANEACPVISGAEKRIPLPYEDPKLFDDTPIKEVKYMERSTQIATEMCYVFSKLKIRE</sequence>
<dbReference type="Proteomes" id="UP000634668">
    <property type="component" value="Unassembled WGS sequence"/>
</dbReference>
<dbReference type="EMBL" id="BMWP01000001">
    <property type="protein sequence ID" value="GGW21685.1"/>
    <property type="molecule type" value="Genomic_DNA"/>
</dbReference>
<dbReference type="InterPro" id="IPR036196">
    <property type="entry name" value="Ptyr_pPase_sf"/>
</dbReference>
<proteinExistence type="predicted"/>
<dbReference type="AlphaFoldDB" id="A0A918MH51"/>
<protein>
    <submittedName>
        <fullName evidence="1">Arsenate reductase</fullName>
    </submittedName>
</protein>
<keyword evidence="2" id="KW-1185">Reference proteome</keyword>
<dbReference type="SUPFAM" id="SSF52788">
    <property type="entry name" value="Phosphotyrosine protein phosphatases I"/>
    <property type="match status" value="1"/>
</dbReference>
<reference evidence="1" key="1">
    <citation type="journal article" date="2014" name="Int. J. Syst. Evol. Microbiol.">
        <title>Complete genome sequence of Corynebacterium casei LMG S-19264T (=DSM 44701T), isolated from a smear-ripened cheese.</title>
        <authorList>
            <consortium name="US DOE Joint Genome Institute (JGI-PGF)"/>
            <person name="Walter F."/>
            <person name="Albersmeier A."/>
            <person name="Kalinowski J."/>
            <person name="Ruckert C."/>
        </authorList>
    </citation>
    <scope>NUCLEOTIDE SEQUENCE</scope>
    <source>
        <strain evidence="1">KCTC 12113</strain>
    </source>
</reference>
<dbReference type="PANTHER" id="PTHR43428:SF1">
    <property type="entry name" value="ARSENATE REDUCTASE"/>
    <property type="match status" value="1"/>
</dbReference>
<dbReference type="Gene3D" id="3.40.50.2300">
    <property type="match status" value="1"/>
</dbReference>
<dbReference type="PANTHER" id="PTHR43428">
    <property type="entry name" value="ARSENATE REDUCTASE"/>
    <property type="match status" value="1"/>
</dbReference>
<reference evidence="1" key="2">
    <citation type="submission" date="2020-09" db="EMBL/GenBank/DDBJ databases">
        <authorList>
            <person name="Sun Q."/>
            <person name="Kim S."/>
        </authorList>
    </citation>
    <scope>NUCLEOTIDE SEQUENCE</scope>
    <source>
        <strain evidence="1">KCTC 12113</strain>
    </source>
</reference>